<dbReference type="EMBL" id="DYVY01000145">
    <property type="protein sequence ID" value="HJF94859.1"/>
    <property type="molecule type" value="Genomic_DNA"/>
</dbReference>
<name>A0A921I2L2_9FIRM</name>
<feature type="compositionally biased region" description="Polar residues" evidence="1">
    <location>
        <begin position="1"/>
        <end position="57"/>
    </location>
</feature>
<reference evidence="2" key="1">
    <citation type="journal article" date="2021" name="PeerJ">
        <title>Extensive microbial diversity within the chicken gut microbiome revealed by metagenomics and culture.</title>
        <authorList>
            <person name="Gilroy R."/>
            <person name="Ravi A."/>
            <person name="Getino M."/>
            <person name="Pursley I."/>
            <person name="Horton D.L."/>
            <person name="Alikhan N.F."/>
            <person name="Baker D."/>
            <person name="Gharbi K."/>
            <person name="Hall N."/>
            <person name="Watson M."/>
            <person name="Adriaenssens E.M."/>
            <person name="Foster-Nyarko E."/>
            <person name="Jarju S."/>
            <person name="Secka A."/>
            <person name="Antonio M."/>
            <person name="Oren A."/>
            <person name="Chaudhuri R.R."/>
            <person name="La Ragione R."/>
            <person name="Hildebrand F."/>
            <person name="Pallen M.J."/>
        </authorList>
    </citation>
    <scope>NUCLEOTIDE SEQUENCE</scope>
    <source>
        <strain evidence="2">ChiSjej5B23-16112</strain>
    </source>
</reference>
<proteinExistence type="predicted"/>
<organism evidence="2 3">
    <name type="scientific">Lachnoclostridium phocaeense</name>
    <dbReference type="NCBI Taxonomy" id="1871021"/>
    <lineage>
        <taxon>Bacteria</taxon>
        <taxon>Bacillati</taxon>
        <taxon>Bacillota</taxon>
        <taxon>Clostridia</taxon>
        <taxon>Lachnospirales</taxon>
        <taxon>Lachnospiraceae</taxon>
    </lineage>
</organism>
<evidence type="ECO:0000256" key="1">
    <source>
        <dbReference type="SAM" id="MobiDB-lite"/>
    </source>
</evidence>
<dbReference type="RefSeq" id="WP_138302777.1">
    <property type="nucleotide sequence ID" value="NZ_CALKQL010000022.1"/>
</dbReference>
<comment type="caution">
    <text evidence="2">The sequence shown here is derived from an EMBL/GenBank/DDBJ whole genome shotgun (WGS) entry which is preliminary data.</text>
</comment>
<feature type="region of interest" description="Disordered" evidence="1">
    <location>
        <begin position="1"/>
        <end position="71"/>
    </location>
</feature>
<sequence>MAKNCNHSNNMGNSENAYESKKNGYSKNASRNANDKNASTKNTAGKNASGKNASRNQTTDSYNYSDTTDNY</sequence>
<accession>A0A921I2L2</accession>
<protein>
    <submittedName>
        <fullName evidence="2">Uncharacterized protein</fullName>
    </submittedName>
</protein>
<gene>
    <name evidence="2" type="ORF">K8V82_08720</name>
</gene>
<evidence type="ECO:0000313" key="3">
    <source>
        <dbReference type="Proteomes" id="UP000769156"/>
    </source>
</evidence>
<evidence type="ECO:0000313" key="2">
    <source>
        <dbReference type="EMBL" id="HJF94859.1"/>
    </source>
</evidence>
<dbReference type="AlphaFoldDB" id="A0A921I2L2"/>
<feature type="compositionally biased region" description="Low complexity" evidence="1">
    <location>
        <begin position="58"/>
        <end position="71"/>
    </location>
</feature>
<reference evidence="2" key="2">
    <citation type="submission" date="2021-09" db="EMBL/GenBank/DDBJ databases">
        <authorList>
            <person name="Gilroy R."/>
        </authorList>
    </citation>
    <scope>NUCLEOTIDE SEQUENCE</scope>
    <source>
        <strain evidence="2">ChiSjej5B23-16112</strain>
    </source>
</reference>
<dbReference type="Proteomes" id="UP000769156">
    <property type="component" value="Unassembled WGS sequence"/>
</dbReference>